<proteinExistence type="predicted"/>
<accession>A0A0J8S6C0</accession>
<protein>
    <submittedName>
        <fullName evidence="1">Uncharacterized protein</fullName>
    </submittedName>
</protein>
<evidence type="ECO:0000313" key="1">
    <source>
        <dbReference type="EMBL" id="KMU92421.1"/>
    </source>
</evidence>
<evidence type="ECO:0000313" key="2">
    <source>
        <dbReference type="Proteomes" id="UP000054563"/>
    </source>
</evidence>
<sequence length="156" mass="18114">MVYKVIIQHLKKLQAALKGHHATVIKKTEAKKIPDLFYKWNDMKNQFPVLCAQSEVVDIMWDTLWILTKRVIICWQDNLERFYSINNARNSSPECISVWNFLNTVEEAVSLNPIFDHFCHQTLCGLGDIIIELVGDKARDFSQLVQYQMAATHMVC</sequence>
<organism evidence="1 2">
    <name type="scientific">Coccidioides immitis H538.4</name>
    <dbReference type="NCBI Taxonomy" id="396776"/>
    <lineage>
        <taxon>Eukaryota</taxon>
        <taxon>Fungi</taxon>
        <taxon>Dikarya</taxon>
        <taxon>Ascomycota</taxon>
        <taxon>Pezizomycotina</taxon>
        <taxon>Eurotiomycetes</taxon>
        <taxon>Eurotiomycetidae</taxon>
        <taxon>Onygenales</taxon>
        <taxon>Onygenaceae</taxon>
        <taxon>Coccidioides</taxon>
    </lineage>
</organism>
<dbReference type="Proteomes" id="UP000054563">
    <property type="component" value="Unassembled WGS sequence"/>
</dbReference>
<dbReference type="VEuPathDB" id="FungiDB:CIHG_10232"/>
<name>A0A0J8S6C0_COCIT</name>
<gene>
    <name evidence="1" type="ORF">CIHG_10232</name>
</gene>
<reference evidence="2" key="1">
    <citation type="journal article" date="2010" name="Genome Res.">
        <title>Population genomic sequencing of Coccidioides fungi reveals recent hybridization and transposon control.</title>
        <authorList>
            <person name="Neafsey D.E."/>
            <person name="Barker B.M."/>
            <person name="Sharpton T.J."/>
            <person name="Stajich J.E."/>
            <person name="Park D.J."/>
            <person name="Whiston E."/>
            <person name="Hung C.-Y."/>
            <person name="McMahan C."/>
            <person name="White J."/>
            <person name="Sykes S."/>
            <person name="Heiman D."/>
            <person name="Young S."/>
            <person name="Zeng Q."/>
            <person name="Abouelleil A."/>
            <person name="Aftuck L."/>
            <person name="Bessette D."/>
            <person name="Brown A."/>
            <person name="FitzGerald M."/>
            <person name="Lui A."/>
            <person name="Macdonald J.P."/>
            <person name="Priest M."/>
            <person name="Orbach M.J."/>
            <person name="Galgiani J.N."/>
            <person name="Kirkland T.N."/>
            <person name="Cole G.T."/>
            <person name="Birren B.W."/>
            <person name="Henn M.R."/>
            <person name="Taylor J.W."/>
            <person name="Rounsley S.D."/>
        </authorList>
    </citation>
    <scope>NUCLEOTIDE SEQUENCE [LARGE SCALE GENOMIC DNA]</scope>
    <source>
        <strain evidence="2">H538.4</strain>
    </source>
</reference>
<dbReference type="AlphaFoldDB" id="A0A0J8S6C0"/>
<dbReference type="EMBL" id="DS017077">
    <property type="protein sequence ID" value="KMU92421.1"/>
    <property type="molecule type" value="Genomic_DNA"/>
</dbReference>